<dbReference type="PANTHER" id="PTHR34584">
    <property type="entry name" value="NA(+)/H(+) ANTIPORTER SUBUNIT E1"/>
    <property type="match status" value="1"/>
</dbReference>
<dbReference type="AlphaFoldDB" id="A0A6J6E5D9"/>
<evidence type="ECO:0000256" key="6">
    <source>
        <dbReference type="SAM" id="Phobius"/>
    </source>
</evidence>
<proteinExistence type="predicted"/>
<gene>
    <name evidence="7" type="ORF">UFOPK1572_01387</name>
</gene>
<dbReference type="GO" id="GO:0005886">
    <property type="term" value="C:plasma membrane"/>
    <property type="evidence" value="ECO:0007669"/>
    <property type="project" value="UniProtKB-SubCell"/>
</dbReference>
<dbReference type="PANTHER" id="PTHR34584:SF1">
    <property type="entry name" value="NA(+)_H(+) ANTIPORTER SUBUNIT E1"/>
    <property type="match status" value="1"/>
</dbReference>
<sequence length="164" mass="17783">MIGQLLSLIIIWIALWGELSVANLASGVVVGLVIILLFPTMSQARHQIHPVGAVKFVVRLLGDLVTSSWAVVVTVLRPTPVRLQTKVVSVQLSTRSALIASLVGNSLTLTPGTMTVSVDEETFTLRVHVLGDVDDSAFVQQVRTLEERLNRAVSVRSHNKKDAL</sequence>
<evidence type="ECO:0000256" key="2">
    <source>
        <dbReference type="ARBA" id="ARBA00022475"/>
    </source>
</evidence>
<evidence type="ECO:0000256" key="1">
    <source>
        <dbReference type="ARBA" id="ARBA00004651"/>
    </source>
</evidence>
<dbReference type="Pfam" id="PF01899">
    <property type="entry name" value="MNHE"/>
    <property type="match status" value="1"/>
</dbReference>
<organism evidence="7">
    <name type="scientific">freshwater metagenome</name>
    <dbReference type="NCBI Taxonomy" id="449393"/>
    <lineage>
        <taxon>unclassified sequences</taxon>
        <taxon>metagenomes</taxon>
        <taxon>ecological metagenomes</taxon>
    </lineage>
</organism>
<accession>A0A6J6E5D9</accession>
<keyword evidence="3 6" id="KW-0812">Transmembrane</keyword>
<dbReference type="EMBL" id="CAEZTC010000218">
    <property type="protein sequence ID" value="CAB4571407.1"/>
    <property type="molecule type" value="Genomic_DNA"/>
</dbReference>
<comment type="subcellular location">
    <subcellularLocation>
        <location evidence="1">Cell membrane</location>
        <topology evidence="1">Multi-pass membrane protein</topology>
    </subcellularLocation>
</comment>
<keyword evidence="4 6" id="KW-1133">Transmembrane helix</keyword>
<keyword evidence="2" id="KW-1003">Cell membrane</keyword>
<evidence type="ECO:0000256" key="4">
    <source>
        <dbReference type="ARBA" id="ARBA00022989"/>
    </source>
</evidence>
<name>A0A6J6E5D9_9ZZZZ</name>
<evidence type="ECO:0000256" key="5">
    <source>
        <dbReference type="ARBA" id="ARBA00023136"/>
    </source>
</evidence>
<protein>
    <submittedName>
        <fullName evidence="7">Unannotated protein</fullName>
    </submittedName>
</protein>
<reference evidence="7" key="1">
    <citation type="submission" date="2020-05" db="EMBL/GenBank/DDBJ databases">
        <authorList>
            <person name="Chiriac C."/>
            <person name="Salcher M."/>
            <person name="Ghai R."/>
            <person name="Kavagutti S V."/>
        </authorList>
    </citation>
    <scope>NUCLEOTIDE SEQUENCE</scope>
</reference>
<keyword evidence="5 6" id="KW-0472">Membrane</keyword>
<dbReference type="InterPro" id="IPR002758">
    <property type="entry name" value="Cation_antiport_E"/>
</dbReference>
<evidence type="ECO:0000313" key="7">
    <source>
        <dbReference type="EMBL" id="CAB4571407.1"/>
    </source>
</evidence>
<dbReference type="GO" id="GO:0008324">
    <property type="term" value="F:monoatomic cation transmembrane transporter activity"/>
    <property type="evidence" value="ECO:0007669"/>
    <property type="project" value="InterPro"/>
</dbReference>
<evidence type="ECO:0000256" key="3">
    <source>
        <dbReference type="ARBA" id="ARBA00022692"/>
    </source>
</evidence>
<feature type="transmembrane region" description="Helical" evidence="6">
    <location>
        <begin position="6"/>
        <end position="38"/>
    </location>
</feature>